<evidence type="ECO:0000259" key="5">
    <source>
        <dbReference type="Pfam" id="PF26355"/>
    </source>
</evidence>
<dbReference type="InterPro" id="IPR001680">
    <property type="entry name" value="WD40_rpt"/>
</dbReference>
<feature type="repeat" description="WD" evidence="3">
    <location>
        <begin position="1094"/>
        <end position="1135"/>
    </location>
</feature>
<dbReference type="CDD" id="cd00200">
    <property type="entry name" value="WD40"/>
    <property type="match status" value="2"/>
</dbReference>
<dbReference type="Pfam" id="PF00400">
    <property type="entry name" value="WD40"/>
    <property type="match status" value="14"/>
</dbReference>
<feature type="repeat" description="WD" evidence="3">
    <location>
        <begin position="710"/>
        <end position="751"/>
    </location>
</feature>
<keyword evidence="2" id="KW-0677">Repeat</keyword>
<dbReference type="Pfam" id="PF00931">
    <property type="entry name" value="NB-ARC"/>
    <property type="match status" value="1"/>
</dbReference>
<evidence type="ECO:0000313" key="8">
    <source>
        <dbReference type="Proteomes" id="UP000029738"/>
    </source>
</evidence>
<dbReference type="EMBL" id="JHEG04000001">
    <property type="protein sequence ID" value="KAF3889934.1"/>
    <property type="molecule type" value="Genomic_DNA"/>
</dbReference>
<dbReference type="Pfam" id="PF26355">
    <property type="entry name" value="HTH_VMAP-M9"/>
    <property type="match status" value="1"/>
</dbReference>
<dbReference type="Gene3D" id="3.40.50.300">
    <property type="entry name" value="P-loop containing nucleotide triphosphate hydrolases"/>
    <property type="match status" value="1"/>
</dbReference>
<feature type="repeat" description="WD" evidence="3">
    <location>
        <begin position="620"/>
        <end position="661"/>
    </location>
</feature>
<dbReference type="SUPFAM" id="SSF50998">
    <property type="entry name" value="Quinoprotein alcohol dehydrogenase-like"/>
    <property type="match status" value="1"/>
</dbReference>
<dbReference type="InterPro" id="IPR020472">
    <property type="entry name" value="WD40_PAC1"/>
</dbReference>
<dbReference type="SMART" id="SM00320">
    <property type="entry name" value="WD40"/>
    <property type="match status" value="14"/>
</dbReference>
<dbReference type="Proteomes" id="UP000029738">
    <property type="component" value="Unassembled WGS sequence"/>
</dbReference>
<evidence type="ECO:0000313" key="6">
    <source>
        <dbReference type="EMBL" id="KAF3889934.1"/>
    </source>
</evidence>
<dbReference type="InterPro" id="IPR002182">
    <property type="entry name" value="NB-ARC"/>
</dbReference>
<dbReference type="InterPro" id="IPR015943">
    <property type="entry name" value="WD40/YVTN_repeat-like_dom_sf"/>
</dbReference>
<dbReference type="PROSITE" id="PS50082">
    <property type="entry name" value="WD_REPEATS_2"/>
    <property type="match status" value="14"/>
</dbReference>
<reference evidence="6" key="2">
    <citation type="submission" date="2019-11" db="EMBL/GenBank/DDBJ databases">
        <title>Improved Assembly of Tolypothrix boutellei genome.</title>
        <authorList>
            <person name="Sarangi A.N."/>
            <person name="Mukherjee M."/>
            <person name="Ghosh S."/>
            <person name="Singh D."/>
            <person name="Das A."/>
            <person name="Kant S."/>
            <person name="Prusty A."/>
            <person name="Tripathy S."/>
        </authorList>
    </citation>
    <scope>NUCLEOTIDE SEQUENCE</scope>
    <source>
        <strain evidence="6">VB521301</strain>
    </source>
</reference>
<dbReference type="SUPFAM" id="SSF50978">
    <property type="entry name" value="WD40 repeat-like"/>
    <property type="match status" value="2"/>
</dbReference>
<keyword evidence="8" id="KW-1185">Reference proteome</keyword>
<dbReference type="Gene3D" id="2.130.10.10">
    <property type="entry name" value="YVTN repeat-like/Quinoprotein amine dehydrogenase"/>
    <property type="match status" value="5"/>
</dbReference>
<dbReference type="InterPro" id="IPR036322">
    <property type="entry name" value="WD40_repeat_dom_sf"/>
</dbReference>
<feature type="repeat" description="WD" evidence="3">
    <location>
        <begin position="1136"/>
        <end position="1185"/>
    </location>
</feature>
<protein>
    <recommendedName>
        <fullName evidence="9">NB-ARC domain-containing protein</fullName>
    </recommendedName>
</protein>
<dbReference type="PANTHER" id="PTHR14604:SF4">
    <property type="entry name" value="F-BOX DOMAIN-CONTAINING PROTEIN"/>
    <property type="match status" value="1"/>
</dbReference>
<evidence type="ECO:0000256" key="3">
    <source>
        <dbReference type="PROSITE-ProRule" id="PRU00221"/>
    </source>
</evidence>
<dbReference type="OrthoDB" id="567898at2"/>
<evidence type="ECO:0000259" key="4">
    <source>
        <dbReference type="Pfam" id="PF00931"/>
    </source>
</evidence>
<dbReference type="STRING" id="1479485.DA73_0236090"/>
<feature type="repeat" description="WD" evidence="3">
    <location>
        <begin position="588"/>
        <end position="619"/>
    </location>
</feature>
<feature type="repeat" description="WD" evidence="3">
    <location>
        <begin position="967"/>
        <end position="1008"/>
    </location>
</feature>
<dbReference type="InterPro" id="IPR027417">
    <property type="entry name" value="P-loop_NTPase"/>
</dbReference>
<comment type="caution">
    <text evidence="7">The sequence shown here is derived from an EMBL/GenBank/DDBJ whole genome shotgun (WGS) entry which is preliminary data.</text>
</comment>
<dbReference type="InterPro" id="IPR011047">
    <property type="entry name" value="Quinoprotein_ADH-like_sf"/>
</dbReference>
<dbReference type="AlphaFoldDB" id="A0A0C1MWN5"/>
<dbReference type="GO" id="GO:0043531">
    <property type="term" value="F:ADP binding"/>
    <property type="evidence" value="ECO:0007669"/>
    <property type="project" value="InterPro"/>
</dbReference>
<sequence>MTVEEALVIVENLLGTVSLNDLQEVIFRQCWDHRTYPEIAEELGYDADYIKIVGFRLWKILSQAIGEKVTKDNLRSVLRRCNSRTVEAEIGVQQSKVKNYTLSPSCQDWGEAIDVSNFCGRSQELAILEQWIVQEHCRLVALLGMGGIGKTALSVKLGEQLQKRFEFVIWRSLHNAPTIEALLFNFVQILSYRKETYLPESLGDKIFQLISYLQRHSCLIVLDNIEAIFSGSESGLLTGQYKSEYEGYGELFKRIGELRHQSCLILTSREKPREVAILEGETLPVRSMSLSGLSTLEGQAILRCKGSFTGSWDDWHNLVQSYGGNPLALKIVATTIRDLFDGNIASFLLQGTVIFGDIQELLEQQFQRLSNLEQEIIYWLAINREPVTIAEIDSDLLSLISIAQLLEALQSLERRSLIEIVRGSAGNMSAFTLQPVLMEFVTNRFIQNVMKEIQEWEIRSQPLQLLKTYALIKATTKDYLKEIQIQLILNPIIEKLLSVFGSREQIKKQLSSMVVKLRGQKPIETGYVGGNIVNLFRQLKIDLSGFDFSQLTIWQADCKGLNLYKTNFTDSNLSKSTFTVNLSCTFIVALSPDGNLLATGDSQGKISLWQVTDGQQYLSWEAHIGWVRSIVFSADGQTLFSSSDDRSVKQWDVRNGQCLQVFPDPAGYVWSIALAEQQAVSSGRAILATCSMDQTLKLWDVETGECFKTLLAHQGWFCCVALSRDGQILASGSTDQTVKLWNVNTGVCLRIVHGHTSSIWSVAFSVDGKKVISGSANGTIRIWDTVTGECLHILESHTNHVWCVTCSPDGKTLASASSDRTIRLWDLQSGECLKTLQGHTNSIRSITFARDESTLIACDDDQITKFWNINTGQCFRTFQGYGSSMYFIAVSPAFKNLTNQIIASANEDQSVKLWNINTGTCLKTLKGHTNWVRAVVFSPDGRTLASASSDQTARIWDVQTGDCLYILRGHRNWLISIVYSPDGQTLATSSSDSTIRFWDVKTGQCQHVLHNSTSMILSLSYTHDGNFLIGSTGEDMSIQVWDVHTLECVKILQGHAHGVWGTALSPNGHMLASSSEDTTIKIWDFQTGECLLTLREHSHTVFSVAFSPNSRLLASGGGDRTVRIWDVETGECLKVLKGHTRWVFGVAFIHCHTCFPTVKNPILASSSQDGTIRLWDVETGECLKVLTSPRPYEGMNITGVTGLTEAQKTTLLALGAVEESTR</sequence>
<feature type="repeat" description="WD" evidence="3">
    <location>
        <begin position="1009"/>
        <end position="1051"/>
    </location>
</feature>
<feature type="repeat" description="WD" evidence="3">
    <location>
        <begin position="836"/>
        <end position="877"/>
    </location>
</feature>
<dbReference type="RefSeq" id="WP_038089229.1">
    <property type="nucleotide sequence ID" value="NZ_JHEG04000001.1"/>
</dbReference>
<feature type="repeat" description="WD" evidence="3">
    <location>
        <begin position="878"/>
        <end position="924"/>
    </location>
</feature>
<dbReference type="PRINTS" id="PR00364">
    <property type="entry name" value="DISEASERSIST"/>
</dbReference>
<dbReference type="SUPFAM" id="SSF52540">
    <property type="entry name" value="P-loop containing nucleoside triphosphate hydrolases"/>
    <property type="match status" value="1"/>
</dbReference>
<dbReference type="PANTHER" id="PTHR14604">
    <property type="entry name" value="WD40 REPEAT PF20"/>
    <property type="match status" value="1"/>
</dbReference>
<name>A0A0C1MWN5_9CYAN</name>
<evidence type="ECO:0000256" key="2">
    <source>
        <dbReference type="ARBA" id="ARBA00022737"/>
    </source>
</evidence>
<proteinExistence type="predicted"/>
<keyword evidence="1 3" id="KW-0853">WD repeat</keyword>
<dbReference type="InterPro" id="IPR058651">
    <property type="entry name" value="HTH_VMAP-M9"/>
</dbReference>
<feature type="repeat" description="WD" evidence="3">
    <location>
        <begin position="1052"/>
        <end position="1093"/>
    </location>
</feature>
<feature type="repeat" description="WD" evidence="3">
    <location>
        <begin position="752"/>
        <end position="793"/>
    </location>
</feature>
<feature type="domain" description="vWA-MoxR associated protein N-terminal HTH" evidence="5">
    <location>
        <begin position="1"/>
        <end position="80"/>
    </location>
</feature>
<feature type="repeat" description="WD" evidence="3">
    <location>
        <begin position="925"/>
        <end position="966"/>
    </location>
</feature>
<dbReference type="PRINTS" id="PR00320">
    <property type="entry name" value="GPROTEINBRPT"/>
</dbReference>
<evidence type="ECO:0008006" key="9">
    <source>
        <dbReference type="Google" id="ProtNLM"/>
    </source>
</evidence>
<evidence type="ECO:0000313" key="7">
    <source>
        <dbReference type="EMBL" id="KIE06722.1"/>
    </source>
</evidence>
<accession>A0A0C1MWN5</accession>
<evidence type="ECO:0000256" key="1">
    <source>
        <dbReference type="ARBA" id="ARBA00022574"/>
    </source>
</evidence>
<dbReference type="InterPro" id="IPR019775">
    <property type="entry name" value="WD40_repeat_CS"/>
</dbReference>
<dbReference type="PROSITE" id="PS00678">
    <property type="entry name" value="WD_REPEATS_1"/>
    <property type="match status" value="10"/>
</dbReference>
<feature type="repeat" description="WD" evidence="3">
    <location>
        <begin position="687"/>
        <end position="709"/>
    </location>
</feature>
<reference evidence="7" key="1">
    <citation type="journal article" date="2015" name="Genome Announc.">
        <title>Draft Genome Sequence of Tolypothrix boutellei Strain VB521301.</title>
        <authorList>
            <person name="Chandrababunaidu M.M."/>
            <person name="Singh D."/>
            <person name="Sen D."/>
            <person name="Bhan S."/>
            <person name="Das S."/>
            <person name="Gupta A."/>
            <person name="Adhikary S.P."/>
            <person name="Tripathy S."/>
        </authorList>
    </citation>
    <scope>NUCLEOTIDE SEQUENCE</scope>
    <source>
        <strain evidence="7">VB521301</strain>
    </source>
</reference>
<dbReference type="PROSITE" id="PS50294">
    <property type="entry name" value="WD_REPEATS_REGION"/>
    <property type="match status" value="10"/>
</dbReference>
<organism evidence="7">
    <name type="scientific">Tolypothrix bouteillei VB521301</name>
    <dbReference type="NCBI Taxonomy" id="1479485"/>
    <lineage>
        <taxon>Bacteria</taxon>
        <taxon>Bacillati</taxon>
        <taxon>Cyanobacteriota</taxon>
        <taxon>Cyanophyceae</taxon>
        <taxon>Nostocales</taxon>
        <taxon>Tolypothrichaceae</taxon>
        <taxon>Tolypothrix</taxon>
    </lineage>
</organism>
<feature type="domain" description="NB-ARC" evidence="4">
    <location>
        <begin position="128"/>
        <end position="225"/>
    </location>
</feature>
<dbReference type="InterPro" id="IPR050995">
    <property type="entry name" value="WD-F-box_domain-protein"/>
</dbReference>
<gene>
    <name evidence="7" type="ORF">DA73_0236090</name>
    <name evidence="6" type="ORF">DA73_0400034050</name>
</gene>
<dbReference type="PROSITE" id="PS50231">
    <property type="entry name" value="RICIN_B_LECTIN"/>
    <property type="match status" value="2"/>
</dbReference>
<dbReference type="EMBL" id="JHEG02000059">
    <property type="protein sequence ID" value="KIE06722.1"/>
    <property type="molecule type" value="Genomic_DNA"/>
</dbReference>
<feature type="repeat" description="WD" evidence="3">
    <location>
        <begin position="794"/>
        <end position="835"/>
    </location>
</feature>